<organism evidence="1 2">
    <name type="scientific">Actinomadura algeriensis</name>
    <dbReference type="NCBI Taxonomy" id="1679523"/>
    <lineage>
        <taxon>Bacteria</taxon>
        <taxon>Bacillati</taxon>
        <taxon>Actinomycetota</taxon>
        <taxon>Actinomycetes</taxon>
        <taxon>Streptosporangiales</taxon>
        <taxon>Thermomonosporaceae</taxon>
        <taxon>Actinomadura</taxon>
    </lineage>
</organism>
<reference evidence="1 2" key="1">
    <citation type="submission" date="2020-10" db="EMBL/GenBank/DDBJ databases">
        <title>Sequencing the genomes of 1000 actinobacteria strains.</title>
        <authorList>
            <person name="Klenk H.-P."/>
        </authorList>
    </citation>
    <scope>NUCLEOTIDE SEQUENCE [LARGE SCALE GENOMIC DNA]</scope>
    <source>
        <strain evidence="1 2">DSM 46744</strain>
    </source>
</reference>
<keyword evidence="1" id="KW-0808">Transferase</keyword>
<dbReference type="Pfam" id="PF04655">
    <property type="entry name" value="APH_6_hur"/>
    <property type="match status" value="1"/>
</dbReference>
<keyword evidence="2" id="KW-1185">Reference proteome</keyword>
<protein>
    <submittedName>
        <fullName evidence="1">Streptomycin 6-kinase</fullName>
        <ecNumber evidence="1">2.7.1.72</ecNumber>
    </submittedName>
</protein>
<evidence type="ECO:0000313" key="2">
    <source>
        <dbReference type="Proteomes" id="UP000627838"/>
    </source>
</evidence>
<accession>A0ABR9K4B4</accession>
<evidence type="ECO:0000313" key="1">
    <source>
        <dbReference type="EMBL" id="MBE1537684.1"/>
    </source>
</evidence>
<dbReference type="InterPro" id="IPR011009">
    <property type="entry name" value="Kinase-like_dom_sf"/>
</dbReference>
<comment type="caution">
    <text evidence="1">The sequence shown here is derived from an EMBL/GenBank/DDBJ whole genome shotgun (WGS) entry which is preliminary data.</text>
</comment>
<name>A0ABR9K4B4_9ACTN</name>
<dbReference type="EC" id="2.7.1.72" evidence="1"/>
<gene>
    <name evidence="1" type="ORF">H4W34_007517</name>
</gene>
<dbReference type="Gene3D" id="3.90.1200.10">
    <property type="match status" value="1"/>
</dbReference>
<dbReference type="EMBL" id="JADBDZ010000001">
    <property type="protein sequence ID" value="MBE1537684.1"/>
    <property type="molecule type" value="Genomic_DNA"/>
</dbReference>
<proteinExistence type="predicted"/>
<dbReference type="RefSeq" id="WP_192763518.1">
    <property type="nucleotide sequence ID" value="NZ_JADBDZ010000001.1"/>
</dbReference>
<sequence length="305" mass="33337">MAGWTIVDELARNAVNTWGDVGRRWLDGLPRLVKEVARDWRLDVGKTFDLSFHWVAAVRREDGTAAVLKLGPAGPGHLAHEAAALEVFGGRGAVRLLAYDAGRGALLLERADPGTMLRDLFPERDGDATDALVEVMRRLHRPAPPDHGLPAVAAEGAAFAGHLRRYPGDDPLPRYLVERAGRLFGELCADSDERFVLHGDLHHDNVLRGGREPWLAIDPHGLVGDRGYEIGPVLYNPDPGERDERLLDLVPARVERLADGLGMPVERAVAWGFVSCVLSEVWEAQGGEPGTRALDVARLLLPRLS</sequence>
<dbReference type="Proteomes" id="UP000627838">
    <property type="component" value="Unassembled WGS sequence"/>
</dbReference>
<dbReference type="InterPro" id="IPR006748">
    <property type="entry name" value="NH2Glyco/OHUrea_AB-resist_kin"/>
</dbReference>
<dbReference type="GO" id="GO:0050300">
    <property type="term" value="F:aminoglycoside 6-kinase activity"/>
    <property type="evidence" value="ECO:0007669"/>
    <property type="project" value="UniProtKB-EC"/>
</dbReference>
<dbReference type="SUPFAM" id="SSF56112">
    <property type="entry name" value="Protein kinase-like (PK-like)"/>
    <property type="match status" value="1"/>
</dbReference>